<keyword evidence="5" id="KW-1185">Reference proteome</keyword>
<dbReference type="GO" id="GO:0016747">
    <property type="term" value="F:acyltransferase activity, transferring groups other than amino-acyl groups"/>
    <property type="evidence" value="ECO:0007669"/>
    <property type="project" value="InterPro"/>
</dbReference>
<evidence type="ECO:0000256" key="1">
    <source>
        <dbReference type="ARBA" id="ARBA00022679"/>
    </source>
</evidence>
<dbReference type="CDD" id="cd04301">
    <property type="entry name" value="NAT_SF"/>
    <property type="match status" value="1"/>
</dbReference>
<feature type="domain" description="N-acetyltransferase" evidence="3">
    <location>
        <begin position="17"/>
        <end position="184"/>
    </location>
</feature>
<organism evidence="4 5">
    <name type="scientific">Plantibacter flavus</name>
    <dbReference type="NCBI Taxonomy" id="150123"/>
    <lineage>
        <taxon>Bacteria</taxon>
        <taxon>Bacillati</taxon>
        <taxon>Actinomycetota</taxon>
        <taxon>Actinomycetes</taxon>
        <taxon>Micrococcales</taxon>
        <taxon>Microbacteriaceae</taxon>
        <taxon>Plantibacter</taxon>
    </lineage>
</organism>
<dbReference type="Pfam" id="PF00583">
    <property type="entry name" value="Acetyltransf_1"/>
    <property type="match status" value="2"/>
</dbReference>
<dbReference type="PANTHER" id="PTHR43072:SF23">
    <property type="entry name" value="UPF0039 PROTEIN C11D3.02C"/>
    <property type="match status" value="1"/>
</dbReference>
<evidence type="ECO:0000259" key="3">
    <source>
        <dbReference type="PROSITE" id="PS51186"/>
    </source>
</evidence>
<feature type="domain" description="N-acetyltransferase" evidence="3">
    <location>
        <begin position="216"/>
        <end position="360"/>
    </location>
</feature>
<dbReference type="Gene3D" id="3.40.630.30">
    <property type="match status" value="1"/>
</dbReference>
<sequence>MRITIDEVEIPASGSSAVFDAVQEVANTLEAEIWSTDDFAMTSAMTLPEYRDQRFQRRVLLAAAIDGRVVGRGWLGYGTEADAVTASLDVGVLPEARRRGIGTALLLELERRALAAGRPTVTAFTQHAVDDIPADEPLLGASVGERAIPANAAASRFMLDRGYALAQVERTNRCDLASMLGELPDIVATSTARAGHLYRLVHWVDRTPDELLGSLATAREHMATDIPAADLELDPEVWTPERVRAREAQLAASGDHAIVVAAVHRDSGAVAGYSELVLGEGKEHAEQWDTLVLADHRGHGLGLWMKAANLLALADQAPERSRIYTWNADENEHMLAINDRLGFRIIGYSGEWQRRLPRSD</sequence>
<evidence type="ECO:0000313" key="5">
    <source>
        <dbReference type="Proteomes" id="UP000266915"/>
    </source>
</evidence>
<keyword evidence="2" id="KW-0012">Acyltransferase</keyword>
<dbReference type="Proteomes" id="UP000266915">
    <property type="component" value="Unassembled WGS sequence"/>
</dbReference>
<reference evidence="4 5" key="1">
    <citation type="submission" date="2018-11" db="EMBL/GenBank/DDBJ databases">
        <title>Sequencing the genomes of 1000 actinobacteria strains.</title>
        <authorList>
            <person name="Klenk H.-P."/>
        </authorList>
    </citation>
    <scope>NUCLEOTIDE SEQUENCE [LARGE SCALE GENOMIC DNA]</scope>
    <source>
        <strain evidence="4 5">DSM 14012</strain>
    </source>
</reference>
<dbReference type="InterPro" id="IPR000182">
    <property type="entry name" value="GNAT_dom"/>
</dbReference>
<dbReference type="InterPro" id="IPR016181">
    <property type="entry name" value="Acyl_CoA_acyltransferase"/>
</dbReference>
<dbReference type="RefSeq" id="WP_085510616.1">
    <property type="nucleotide sequence ID" value="NZ_FXAP01000001.1"/>
</dbReference>
<dbReference type="PANTHER" id="PTHR43072">
    <property type="entry name" value="N-ACETYLTRANSFERASE"/>
    <property type="match status" value="1"/>
</dbReference>
<dbReference type="PROSITE" id="PS51186">
    <property type="entry name" value="GNAT"/>
    <property type="match status" value="2"/>
</dbReference>
<protein>
    <submittedName>
        <fullName evidence="4">Acetyltransferase (GNAT) family protein</fullName>
    </submittedName>
</protein>
<name>A0A3N2C1Z1_9MICO</name>
<accession>A0A3N2C1Z1</accession>
<dbReference type="EMBL" id="RKHL01000001">
    <property type="protein sequence ID" value="ROR81470.1"/>
    <property type="molecule type" value="Genomic_DNA"/>
</dbReference>
<evidence type="ECO:0000256" key="2">
    <source>
        <dbReference type="ARBA" id="ARBA00023315"/>
    </source>
</evidence>
<evidence type="ECO:0000313" key="4">
    <source>
        <dbReference type="EMBL" id="ROR81470.1"/>
    </source>
</evidence>
<keyword evidence="1 4" id="KW-0808">Transferase</keyword>
<comment type="caution">
    <text evidence="4">The sequence shown here is derived from an EMBL/GenBank/DDBJ whole genome shotgun (WGS) entry which is preliminary data.</text>
</comment>
<dbReference type="SUPFAM" id="SSF55729">
    <property type="entry name" value="Acyl-CoA N-acyltransferases (Nat)"/>
    <property type="match status" value="2"/>
</dbReference>
<dbReference type="AlphaFoldDB" id="A0A3N2C1Z1"/>
<gene>
    <name evidence="4" type="ORF">EDD42_1532</name>
</gene>
<proteinExistence type="predicted"/>